<dbReference type="AlphaFoldDB" id="A0A2H3JKY0"/>
<dbReference type="OrthoDB" id="3188871at2759"/>
<proteinExistence type="predicted"/>
<gene>
    <name evidence="1" type="ORF">WOLCODRAFT_73732</name>
</gene>
<keyword evidence="2" id="KW-1185">Reference proteome</keyword>
<dbReference type="Proteomes" id="UP000218811">
    <property type="component" value="Unassembled WGS sequence"/>
</dbReference>
<dbReference type="OMA" id="WIQDRVT"/>
<evidence type="ECO:0000313" key="2">
    <source>
        <dbReference type="Proteomes" id="UP000218811"/>
    </source>
</evidence>
<reference evidence="1 2" key="1">
    <citation type="journal article" date="2012" name="Science">
        <title>The Paleozoic origin of enzymatic lignin decomposition reconstructed from 31 fungal genomes.</title>
        <authorList>
            <person name="Floudas D."/>
            <person name="Binder M."/>
            <person name="Riley R."/>
            <person name="Barry K."/>
            <person name="Blanchette R.A."/>
            <person name="Henrissat B."/>
            <person name="Martinez A.T."/>
            <person name="Otillar R."/>
            <person name="Spatafora J.W."/>
            <person name="Yadav J.S."/>
            <person name="Aerts A."/>
            <person name="Benoit I."/>
            <person name="Boyd A."/>
            <person name="Carlson A."/>
            <person name="Copeland A."/>
            <person name="Coutinho P.M."/>
            <person name="de Vries R.P."/>
            <person name="Ferreira P."/>
            <person name="Findley K."/>
            <person name="Foster B."/>
            <person name="Gaskell J."/>
            <person name="Glotzer D."/>
            <person name="Gorecki P."/>
            <person name="Heitman J."/>
            <person name="Hesse C."/>
            <person name="Hori C."/>
            <person name="Igarashi K."/>
            <person name="Jurgens J.A."/>
            <person name="Kallen N."/>
            <person name="Kersten P."/>
            <person name="Kohler A."/>
            <person name="Kuees U."/>
            <person name="Kumar T.K.A."/>
            <person name="Kuo A."/>
            <person name="LaButti K."/>
            <person name="Larrondo L.F."/>
            <person name="Lindquist E."/>
            <person name="Ling A."/>
            <person name="Lombard V."/>
            <person name="Lucas S."/>
            <person name="Lundell T."/>
            <person name="Martin R."/>
            <person name="McLaughlin D.J."/>
            <person name="Morgenstern I."/>
            <person name="Morin E."/>
            <person name="Murat C."/>
            <person name="Nagy L.G."/>
            <person name="Nolan M."/>
            <person name="Ohm R.A."/>
            <person name="Patyshakuliyeva A."/>
            <person name="Rokas A."/>
            <person name="Ruiz-Duenas F.J."/>
            <person name="Sabat G."/>
            <person name="Salamov A."/>
            <person name="Samejima M."/>
            <person name="Schmutz J."/>
            <person name="Slot J.C."/>
            <person name="St John F."/>
            <person name="Stenlid J."/>
            <person name="Sun H."/>
            <person name="Sun S."/>
            <person name="Syed K."/>
            <person name="Tsang A."/>
            <person name="Wiebenga A."/>
            <person name="Young D."/>
            <person name="Pisabarro A."/>
            <person name="Eastwood D.C."/>
            <person name="Martin F."/>
            <person name="Cullen D."/>
            <person name="Grigoriev I.V."/>
            <person name="Hibbett D.S."/>
        </authorList>
    </citation>
    <scope>NUCLEOTIDE SEQUENCE [LARGE SCALE GENOMIC DNA]</scope>
    <source>
        <strain evidence="1 2">MD-104</strain>
    </source>
</reference>
<accession>A0A2H3JKY0</accession>
<sequence length="126" mass="13606">MSISLGPGPVIIPLTAWAEDSISALFKATADNFDSAFDSFLAEDVHITVNGKHLTREQYKQQILGEKALERTANVTFLNSVEVPKDENKPAQAGTVGLFYKAQIIEKLFVLGAPAGRTITSSVNLT</sequence>
<organism evidence="1 2">
    <name type="scientific">Wolfiporia cocos (strain MD-104)</name>
    <name type="common">Brown rot fungus</name>
    <dbReference type="NCBI Taxonomy" id="742152"/>
    <lineage>
        <taxon>Eukaryota</taxon>
        <taxon>Fungi</taxon>
        <taxon>Dikarya</taxon>
        <taxon>Basidiomycota</taxon>
        <taxon>Agaricomycotina</taxon>
        <taxon>Agaricomycetes</taxon>
        <taxon>Polyporales</taxon>
        <taxon>Phaeolaceae</taxon>
        <taxon>Wolfiporia</taxon>
    </lineage>
</organism>
<dbReference type="EMBL" id="KB468135">
    <property type="protein sequence ID" value="PCH42850.1"/>
    <property type="molecule type" value="Genomic_DNA"/>
</dbReference>
<evidence type="ECO:0000313" key="1">
    <source>
        <dbReference type="EMBL" id="PCH42850.1"/>
    </source>
</evidence>
<protein>
    <recommendedName>
        <fullName evidence="3">DUF4440 domain-containing protein</fullName>
    </recommendedName>
</protein>
<name>A0A2H3JKY0_WOLCO</name>
<evidence type="ECO:0008006" key="3">
    <source>
        <dbReference type="Google" id="ProtNLM"/>
    </source>
</evidence>